<dbReference type="Proteomes" id="UP000070366">
    <property type="component" value="Unassembled WGS sequence"/>
</dbReference>
<feature type="transmembrane region" description="Helical" evidence="1">
    <location>
        <begin position="375"/>
        <end position="391"/>
    </location>
</feature>
<protein>
    <recommendedName>
        <fullName evidence="4">Oligosaccharide repeat unit polymerase</fullName>
    </recommendedName>
</protein>
<keyword evidence="3" id="KW-1185">Reference proteome</keyword>
<evidence type="ECO:0000313" key="2">
    <source>
        <dbReference type="EMBL" id="KXK66521.1"/>
    </source>
</evidence>
<organism evidence="2 3">
    <name type="scientific">Christensenella minuta</name>
    <dbReference type="NCBI Taxonomy" id="626937"/>
    <lineage>
        <taxon>Bacteria</taxon>
        <taxon>Bacillati</taxon>
        <taxon>Bacillota</taxon>
        <taxon>Clostridia</taxon>
        <taxon>Christensenellales</taxon>
        <taxon>Christensenellaceae</taxon>
        <taxon>Christensenella</taxon>
    </lineage>
</organism>
<feature type="transmembrane region" description="Helical" evidence="1">
    <location>
        <begin position="206"/>
        <end position="223"/>
    </location>
</feature>
<feature type="transmembrane region" description="Helical" evidence="1">
    <location>
        <begin position="151"/>
        <end position="171"/>
    </location>
</feature>
<feature type="transmembrane region" description="Helical" evidence="1">
    <location>
        <begin position="348"/>
        <end position="368"/>
    </location>
</feature>
<evidence type="ECO:0000313" key="3">
    <source>
        <dbReference type="Proteomes" id="UP000070366"/>
    </source>
</evidence>
<evidence type="ECO:0000256" key="1">
    <source>
        <dbReference type="SAM" id="Phobius"/>
    </source>
</evidence>
<reference evidence="2 3" key="1">
    <citation type="submission" date="2016-02" db="EMBL/GenBank/DDBJ databases">
        <authorList>
            <person name="Wen L."/>
            <person name="He K."/>
            <person name="Yang H."/>
        </authorList>
    </citation>
    <scope>NUCLEOTIDE SEQUENCE [LARGE SCALE GENOMIC DNA]</scope>
    <source>
        <strain evidence="2 3">DSM 22607</strain>
    </source>
</reference>
<keyword evidence="1" id="KW-0472">Membrane</keyword>
<feature type="transmembrane region" description="Helical" evidence="1">
    <location>
        <begin position="403"/>
        <end position="425"/>
    </location>
</feature>
<evidence type="ECO:0008006" key="4">
    <source>
        <dbReference type="Google" id="ProtNLM"/>
    </source>
</evidence>
<feature type="transmembrane region" description="Helical" evidence="1">
    <location>
        <begin position="12"/>
        <end position="34"/>
    </location>
</feature>
<dbReference type="EMBL" id="LSZW01000040">
    <property type="protein sequence ID" value="KXK66521.1"/>
    <property type="molecule type" value="Genomic_DNA"/>
</dbReference>
<name>A0A136Q766_9FIRM</name>
<keyword evidence="1" id="KW-0812">Transmembrane</keyword>
<dbReference type="RefSeq" id="WP_207646507.1">
    <property type="nucleotide sequence ID" value="NZ_LWGY01000011.1"/>
</dbReference>
<proteinExistence type="predicted"/>
<dbReference type="InterPro" id="IPR029468">
    <property type="entry name" value="O-ag_pol_Wzy"/>
</dbReference>
<feature type="transmembrane region" description="Helical" evidence="1">
    <location>
        <begin position="235"/>
        <end position="257"/>
    </location>
</feature>
<gene>
    <name evidence="2" type="ORF">HMPREF3293_00564</name>
</gene>
<dbReference type="NCBIfam" id="TIGR04370">
    <property type="entry name" value="glyco_rpt_poly"/>
    <property type="match status" value="1"/>
</dbReference>
<comment type="caution">
    <text evidence="2">The sequence shown here is derived from an EMBL/GenBank/DDBJ whole genome shotgun (WGS) entry which is preliminary data.</text>
</comment>
<feature type="transmembrane region" description="Helical" evidence="1">
    <location>
        <begin position="183"/>
        <end position="200"/>
    </location>
</feature>
<feature type="transmembrane region" description="Helical" evidence="1">
    <location>
        <begin position="92"/>
        <end position="117"/>
    </location>
</feature>
<keyword evidence="1" id="KW-1133">Transmembrane helix</keyword>
<dbReference type="Pfam" id="PF14296">
    <property type="entry name" value="O-ag_pol_Wzy"/>
    <property type="match status" value="1"/>
</dbReference>
<sequence length="447" mass="50280">MQFILAYLITNGDLLSPWVDTCIVFIVSATFVMFNKTKWEVEISALTVIVIFTGIAALGVGELVARRLIEPKKVVALKGIDDTKCGKEKSEIIVPAFATVAITSFMLFVLLYCIYQVNTIGTAYGGVGTQGDILNSYRLQSLSDEYSTSSLLKIGTLLCEVFASIYTFILLYNAIFLRWKKSCIVLFLPVLLFLILTIYSGNRSPFIHYIVFIIVVMAILYGMKNNWTKRPNRKILIAGISGIAIFFLIFSLMGFFMNRVDSLEDSMQNIAGYTGGAIPALDRFLTSFTYDIGQMGKETMQGLNRIAQSIGYSDVDAIPRHLEFINAGNMRINIYTSFRRYLHDFNYAGLYTLQFLIGFIYTSCYMAIKNGKFRNTNLAVILYASLSYPIFMQSIDEQFLTSLLTSTMLIKVISTAVIFNILIYMSNTAKRSGRKGISTAKKRTLYE</sequence>
<accession>A0A136Q766</accession>
<feature type="transmembrane region" description="Helical" evidence="1">
    <location>
        <begin position="46"/>
        <end position="65"/>
    </location>
</feature>
<dbReference type="AlphaFoldDB" id="A0A136Q766"/>
<dbReference type="STRING" id="626937.HMPREF3293_00564"/>